<dbReference type="eggNOG" id="COG0488">
    <property type="taxonomic scope" value="Bacteria"/>
</dbReference>
<organism evidence="10 11">
    <name type="scientific">Clostridium pasteurianum BC1</name>
    <dbReference type="NCBI Taxonomy" id="86416"/>
    <lineage>
        <taxon>Bacteria</taxon>
        <taxon>Bacillati</taxon>
        <taxon>Bacillota</taxon>
        <taxon>Clostridia</taxon>
        <taxon>Eubacteriales</taxon>
        <taxon>Clostridiaceae</taxon>
        <taxon>Clostridium</taxon>
    </lineage>
</organism>
<comment type="subcellular location">
    <subcellularLocation>
        <location evidence="1">Cell membrane</location>
        <topology evidence="1">Peripheral membrane protein</topology>
    </subcellularLocation>
</comment>
<keyword evidence="7" id="KW-1278">Translocase</keyword>
<dbReference type="PATRIC" id="fig|86416.3.peg.3713"/>
<dbReference type="GO" id="GO:0016887">
    <property type="term" value="F:ATP hydrolysis activity"/>
    <property type="evidence" value="ECO:0007669"/>
    <property type="project" value="InterPro"/>
</dbReference>
<dbReference type="InterPro" id="IPR025662">
    <property type="entry name" value="Sigma_54_int_dom_ATP-bd_1"/>
</dbReference>
<dbReference type="PROSITE" id="PS00211">
    <property type="entry name" value="ABC_TRANSPORTER_1"/>
    <property type="match status" value="1"/>
</dbReference>
<evidence type="ECO:0000256" key="1">
    <source>
        <dbReference type="ARBA" id="ARBA00004202"/>
    </source>
</evidence>
<dbReference type="CDD" id="cd03225">
    <property type="entry name" value="ABC_cobalt_CbiO_domain1"/>
    <property type="match status" value="2"/>
</dbReference>
<evidence type="ECO:0000256" key="5">
    <source>
        <dbReference type="ARBA" id="ARBA00022741"/>
    </source>
</evidence>
<dbReference type="KEGG" id="cpas:Clopa_3715"/>
<dbReference type="AlphaFoldDB" id="R4KD80"/>
<keyword evidence="11" id="KW-1185">Reference proteome</keyword>
<feature type="domain" description="ABC transporter" evidence="9">
    <location>
        <begin position="4"/>
        <end position="244"/>
    </location>
</feature>
<dbReference type="PROSITE" id="PS00675">
    <property type="entry name" value="SIGMA54_INTERACT_1"/>
    <property type="match status" value="1"/>
</dbReference>
<dbReference type="EMBL" id="CP003261">
    <property type="protein sequence ID" value="AGK98494.1"/>
    <property type="molecule type" value="Genomic_DNA"/>
</dbReference>
<evidence type="ECO:0000256" key="4">
    <source>
        <dbReference type="ARBA" id="ARBA00022475"/>
    </source>
</evidence>
<evidence type="ECO:0000313" key="11">
    <source>
        <dbReference type="Proteomes" id="UP000013523"/>
    </source>
</evidence>
<dbReference type="InterPro" id="IPR027417">
    <property type="entry name" value="P-loop_NTPase"/>
</dbReference>
<evidence type="ECO:0000313" key="10">
    <source>
        <dbReference type="EMBL" id="AGK98494.1"/>
    </source>
</evidence>
<evidence type="ECO:0000256" key="6">
    <source>
        <dbReference type="ARBA" id="ARBA00022840"/>
    </source>
</evidence>
<dbReference type="NCBIfam" id="NF010167">
    <property type="entry name" value="PRK13648.1"/>
    <property type="match status" value="2"/>
</dbReference>
<sequence>MCYIKVQNLTYYYPREKKKTLDNIDFTINKGDFILIAGESGSGKSTLARCLSGAIPDFYGGTIGGEIYINKKHIKDIKHMDRAKEITMVFQDPERQLIMNMVHREIAFGLENVGIDKDKIKRRVFEAMQYSNLLEFAYRDITTLSGGEKQKVAITSALSYMPNCIILDEPTSQLDPSTAYEVYGLIKRINEELGITIIVIEQRIDKWFDAVDKIMVMKSGKKVFLGTKEEFYNERSTELEEFLPTYLKLARFLNFGRRPDSIKEMRKNIGNFQFNKPILKEAEARETIIKVKNVTCKYGEAQAVKDFSFSVNYKNFLAILGSNGAGKSTLMKAIMGLNKYSGSIKIFEREVSKTKLTELSKTVGYVSQNPSDYLTKDTVYEEVKFTLDNHNINNYAAIDQVLKTLEIYELKDKNPRDLSAGQRQRVALASILVLRPKILMLDEPTRGLDTKVKKMLGETLRLLNEAGTTILLITHDVDFVAEYCNKFLLMFNGEKVSIGNKSDVLSNGIFYTTTINKLIRNNEKNIFTLKEAMKMFQEERP</sequence>
<proteinExistence type="inferred from homology"/>
<dbReference type="InterPro" id="IPR003439">
    <property type="entry name" value="ABC_transporter-like_ATP-bd"/>
</dbReference>
<dbReference type="OrthoDB" id="501320at2"/>
<dbReference type="InterPro" id="IPR015856">
    <property type="entry name" value="ABC_transpr_CbiO/EcfA_su"/>
</dbReference>
<feature type="domain" description="ABC transporter" evidence="9">
    <location>
        <begin position="289"/>
        <end position="517"/>
    </location>
</feature>
<dbReference type="SUPFAM" id="SSF52540">
    <property type="entry name" value="P-loop containing nucleoside triphosphate hydrolases"/>
    <property type="match status" value="2"/>
</dbReference>
<keyword evidence="4" id="KW-1003">Cell membrane</keyword>
<dbReference type="Proteomes" id="UP000013523">
    <property type="component" value="Chromosome"/>
</dbReference>
<dbReference type="GO" id="GO:0043190">
    <property type="term" value="C:ATP-binding cassette (ABC) transporter complex"/>
    <property type="evidence" value="ECO:0007669"/>
    <property type="project" value="TreeGrafter"/>
</dbReference>
<keyword evidence="8" id="KW-0472">Membrane</keyword>
<keyword evidence="5" id="KW-0547">Nucleotide-binding</keyword>
<dbReference type="InterPro" id="IPR017871">
    <property type="entry name" value="ABC_transporter-like_CS"/>
</dbReference>
<dbReference type="PANTHER" id="PTHR43553">
    <property type="entry name" value="HEAVY METAL TRANSPORTER"/>
    <property type="match status" value="1"/>
</dbReference>
<comment type="similarity">
    <text evidence="2">Belongs to the ABC transporter superfamily.</text>
</comment>
<evidence type="ECO:0000256" key="3">
    <source>
        <dbReference type="ARBA" id="ARBA00022448"/>
    </source>
</evidence>
<dbReference type="GO" id="GO:0042626">
    <property type="term" value="F:ATPase-coupled transmembrane transporter activity"/>
    <property type="evidence" value="ECO:0007669"/>
    <property type="project" value="TreeGrafter"/>
</dbReference>
<dbReference type="STRING" id="86416.Clopa_3715"/>
<dbReference type="Pfam" id="PF00005">
    <property type="entry name" value="ABC_tran"/>
    <property type="match status" value="2"/>
</dbReference>
<dbReference type="PROSITE" id="PS50893">
    <property type="entry name" value="ABC_TRANSPORTER_2"/>
    <property type="match status" value="2"/>
</dbReference>
<evidence type="ECO:0000256" key="8">
    <source>
        <dbReference type="ARBA" id="ARBA00023136"/>
    </source>
</evidence>
<dbReference type="SMART" id="SM00382">
    <property type="entry name" value="AAA"/>
    <property type="match status" value="2"/>
</dbReference>
<keyword evidence="6" id="KW-0067">ATP-binding</keyword>
<dbReference type="HOGENOM" id="CLU_000604_86_7_9"/>
<evidence type="ECO:0000256" key="2">
    <source>
        <dbReference type="ARBA" id="ARBA00005417"/>
    </source>
</evidence>
<protein>
    <submittedName>
        <fullName evidence="10">ATPase component of various ABC-type transport systems with duplicated ATPase domain</fullName>
    </submittedName>
</protein>
<accession>R4KD80</accession>
<dbReference type="GO" id="GO:0005524">
    <property type="term" value="F:ATP binding"/>
    <property type="evidence" value="ECO:0007669"/>
    <property type="project" value="UniProtKB-KW"/>
</dbReference>
<evidence type="ECO:0000256" key="7">
    <source>
        <dbReference type="ARBA" id="ARBA00022967"/>
    </source>
</evidence>
<keyword evidence="3" id="KW-0813">Transport</keyword>
<evidence type="ECO:0000259" key="9">
    <source>
        <dbReference type="PROSITE" id="PS50893"/>
    </source>
</evidence>
<dbReference type="PANTHER" id="PTHR43553:SF24">
    <property type="entry name" value="ENERGY-COUPLING FACTOR TRANSPORTER ATP-BINDING PROTEIN ECFA1"/>
    <property type="match status" value="1"/>
</dbReference>
<name>R4KD80_CLOPA</name>
<reference evidence="10 11" key="1">
    <citation type="submission" date="2012-01" db="EMBL/GenBank/DDBJ databases">
        <title>Complete sequence of chromosome of Clostridium pasteurianum BC1.</title>
        <authorList>
            <consortium name="US DOE Joint Genome Institute"/>
            <person name="Lucas S."/>
            <person name="Han J."/>
            <person name="Lapidus A."/>
            <person name="Cheng J.-F."/>
            <person name="Goodwin L."/>
            <person name="Pitluck S."/>
            <person name="Peters L."/>
            <person name="Mikhailova N."/>
            <person name="Teshima H."/>
            <person name="Detter J.C."/>
            <person name="Han C."/>
            <person name="Tapia R."/>
            <person name="Land M."/>
            <person name="Hauser L."/>
            <person name="Kyrpides N."/>
            <person name="Ivanova N."/>
            <person name="Pagani I."/>
            <person name="Dunn J."/>
            <person name="Taghavi S."/>
            <person name="Francis A."/>
            <person name="van der Lelie D."/>
            <person name="Woyke T."/>
        </authorList>
    </citation>
    <scope>NUCLEOTIDE SEQUENCE [LARGE SCALE GENOMIC DNA]</scope>
    <source>
        <strain evidence="10 11">BC1</strain>
    </source>
</reference>
<dbReference type="InterPro" id="IPR003593">
    <property type="entry name" value="AAA+_ATPase"/>
</dbReference>
<dbReference type="RefSeq" id="WP_015616777.1">
    <property type="nucleotide sequence ID" value="NC_021182.1"/>
</dbReference>
<gene>
    <name evidence="10" type="ORF">Clopa_3715</name>
</gene>
<dbReference type="Gene3D" id="3.40.50.300">
    <property type="entry name" value="P-loop containing nucleotide triphosphate hydrolases"/>
    <property type="match status" value="2"/>
</dbReference>
<dbReference type="InterPro" id="IPR050095">
    <property type="entry name" value="ECF_ABC_transporter_ATP-bd"/>
</dbReference>